<reference evidence="3" key="1">
    <citation type="journal article" date="2014" name="Nat. Commun.">
        <title>The emerging biofuel crop Camelina sativa retains a highly undifferentiated hexaploid genome structure.</title>
        <authorList>
            <person name="Kagale S."/>
            <person name="Koh C."/>
            <person name="Nixon J."/>
            <person name="Bollina V."/>
            <person name="Clarke W.E."/>
            <person name="Tuteja R."/>
            <person name="Spillane C."/>
            <person name="Robinson S.J."/>
            <person name="Links M.G."/>
            <person name="Clarke C."/>
            <person name="Higgins E.E."/>
            <person name="Huebert T."/>
            <person name="Sharpe A.G."/>
            <person name="Parkin I.A."/>
        </authorList>
    </citation>
    <scope>NUCLEOTIDE SEQUENCE [LARGE SCALE GENOMIC DNA]</scope>
    <source>
        <strain evidence="3">cv. DH55</strain>
    </source>
</reference>
<organism evidence="3 4">
    <name type="scientific">Camelina sativa</name>
    <name type="common">False flax</name>
    <name type="synonym">Myagrum sativum</name>
    <dbReference type="NCBI Taxonomy" id="90675"/>
    <lineage>
        <taxon>Eukaryota</taxon>
        <taxon>Viridiplantae</taxon>
        <taxon>Streptophyta</taxon>
        <taxon>Embryophyta</taxon>
        <taxon>Tracheophyta</taxon>
        <taxon>Spermatophyta</taxon>
        <taxon>Magnoliopsida</taxon>
        <taxon>eudicotyledons</taxon>
        <taxon>Gunneridae</taxon>
        <taxon>Pentapetalae</taxon>
        <taxon>rosids</taxon>
        <taxon>malvids</taxon>
        <taxon>Brassicales</taxon>
        <taxon>Brassicaceae</taxon>
        <taxon>Camelineae</taxon>
        <taxon>Camelina</taxon>
    </lineage>
</organism>
<evidence type="ECO:0000259" key="2">
    <source>
        <dbReference type="Pfam" id="PF04424"/>
    </source>
</evidence>
<feature type="region of interest" description="Disordered" evidence="1">
    <location>
        <begin position="220"/>
        <end position="243"/>
    </location>
</feature>
<reference evidence="4" key="2">
    <citation type="submission" date="2025-08" db="UniProtKB">
        <authorList>
            <consortium name="RefSeq"/>
        </authorList>
    </citation>
    <scope>IDENTIFICATION</scope>
    <source>
        <tissue evidence="4">Leaf</tissue>
    </source>
</reference>
<keyword evidence="3" id="KW-1185">Reference proteome</keyword>
<dbReference type="GeneID" id="104722737"/>
<feature type="compositionally biased region" description="Basic and acidic residues" evidence="1">
    <location>
        <begin position="220"/>
        <end position="230"/>
    </location>
</feature>
<protein>
    <submittedName>
        <fullName evidence="4">Ubiquitin carboxyl-terminal hydrolase MINDY-1-like</fullName>
    </submittedName>
</protein>
<dbReference type="Proteomes" id="UP000694864">
    <property type="component" value="Chromosome 11"/>
</dbReference>
<accession>A0ABM0UCR8</accession>
<evidence type="ECO:0000313" key="4">
    <source>
        <dbReference type="RefSeq" id="XP_010439253.1"/>
    </source>
</evidence>
<dbReference type="InterPro" id="IPR033979">
    <property type="entry name" value="MINDY_domain"/>
</dbReference>
<sequence>MAIYHSPPKQLNKKKNETPKQVFYKTKEIVYRGRSKRIILQDKNGPCPLISICNVLILREEMNLVLGIVDVSQDDLLNHVADVLCERNDYECIDVELLRRLAYGINVDIKFESIKDFVVTPELALFATLGIPLYHGWIVDPQDSEIATAIGGRTYDALMTELTALDTQTVKAPSCKSSEKCSVDFPVSGTASAEHGRLGKGDIEEEEALLRALTLSEKEAPGFDTHRDSNEAEEAVSKSSDVNGLTQKEGEVIKTFLKDNASQLTWDGLFNLEDELNEDELCVLYRNDHFSTMIKHGEKLFTLVSDQGYLMEQDLVWERLSQINGDSVFMTGNFYVFNRDSCTSRKWDQHHAITKTENVIPGINSEDSDDNDLDLQVAKELQRQIWAAETGSEVPIISLKHISSSIQRWKEFLIWQMDNPVIYLMKHCPLTTSAYVFLLSLSY</sequence>
<feature type="domain" description="MINDY deubiquitinase" evidence="2">
    <location>
        <begin position="23"/>
        <end position="334"/>
    </location>
</feature>
<evidence type="ECO:0000256" key="1">
    <source>
        <dbReference type="SAM" id="MobiDB-lite"/>
    </source>
</evidence>
<dbReference type="RefSeq" id="XP_010439253.1">
    <property type="nucleotide sequence ID" value="XM_010440951.2"/>
</dbReference>
<dbReference type="InterPro" id="IPR007518">
    <property type="entry name" value="MINDY"/>
</dbReference>
<gene>
    <name evidence="4" type="primary">LOC104722737</name>
</gene>
<name>A0ABM0UCR8_CAMSA</name>
<dbReference type="PANTHER" id="PTHR18063">
    <property type="entry name" value="NF-E2 INDUCIBLE PROTEIN"/>
    <property type="match status" value="1"/>
</dbReference>
<dbReference type="Pfam" id="PF04424">
    <property type="entry name" value="MINDY_DUB"/>
    <property type="match status" value="1"/>
</dbReference>
<evidence type="ECO:0000313" key="3">
    <source>
        <dbReference type="Proteomes" id="UP000694864"/>
    </source>
</evidence>
<proteinExistence type="predicted"/>
<dbReference type="PANTHER" id="PTHR18063:SF6">
    <property type="entry name" value="UBIQUITIN CARBOXYL-TERMINAL HYDROLASE"/>
    <property type="match status" value="1"/>
</dbReference>